<dbReference type="InterPro" id="IPR001466">
    <property type="entry name" value="Beta-lactam-related"/>
</dbReference>
<dbReference type="PANTHER" id="PTHR43283:SF7">
    <property type="entry name" value="BETA-LACTAMASE-RELATED DOMAIN-CONTAINING PROTEIN"/>
    <property type="match status" value="1"/>
</dbReference>
<gene>
    <name evidence="2" type="ORF">VII00023_11936</name>
</gene>
<comment type="caution">
    <text evidence="2">The sequence shown here is derived from an EMBL/GenBank/DDBJ whole genome shotgun (WGS) entry which is preliminary data.</text>
</comment>
<evidence type="ECO:0000313" key="3">
    <source>
        <dbReference type="Proteomes" id="UP000004605"/>
    </source>
</evidence>
<feature type="domain" description="Beta-lactamase-related" evidence="1">
    <location>
        <begin position="24"/>
        <end position="193"/>
    </location>
</feature>
<dbReference type="InterPro" id="IPR050789">
    <property type="entry name" value="Diverse_Enzym_Activities"/>
</dbReference>
<reference evidence="2 3" key="1">
    <citation type="journal article" date="2012" name="Int. J. Syst. Evol. Microbiol.">
        <title>Vibrio caribbeanicus sp. nov., isolated from the marine sponge Scleritoderma cyanea.</title>
        <authorList>
            <person name="Hoffmann M."/>
            <person name="Monday S.R."/>
            <person name="Allard M.W."/>
            <person name="Strain E.A."/>
            <person name="Whittaker P."/>
            <person name="Naum M."/>
            <person name="McCarthy P.J."/>
            <person name="Lopez J.V."/>
            <person name="Fischer M."/>
            <person name="Brown E.W."/>
        </authorList>
    </citation>
    <scope>NUCLEOTIDE SEQUENCE [LARGE SCALE GENOMIC DNA]</scope>
    <source>
        <strain evidence="2 3">ATCC 700023</strain>
    </source>
</reference>
<dbReference type="InterPro" id="IPR012338">
    <property type="entry name" value="Beta-lactam/transpept-like"/>
</dbReference>
<dbReference type="SUPFAM" id="SSF56601">
    <property type="entry name" value="beta-lactamase/transpeptidase-like"/>
    <property type="match status" value="1"/>
</dbReference>
<protein>
    <submittedName>
        <fullName evidence="2">Putative Beta-lactamase</fullName>
    </submittedName>
</protein>
<evidence type="ECO:0000313" key="2">
    <source>
        <dbReference type="EMBL" id="EGU46296.1"/>
    </source>
</evidence>
<dbReference type="Pfam" id="PF00144">
    <property type="entry name" value="Beta-lactamase"/>
    <property type="match status" value="1"/>
</dbReference>
<dbReference type="AlphaFoldDB" id="F9RYT6"/>
<dbReference type="Proteomes" id="UP000004605">
    <property type="component" value="Unassembled WGS sequence"/>
</dbReference>
<keyword evidence="3" id="KW-1185">Reference proteome</keyword>
<organism evidence="2 3">
    <name type="scientific">Vibrio ichthyoenteri ATCC 700023</name>
    <dbReference type="NCBI Taxonomy" id="870968"/>
    <lineage>
        <taxon>Bacteria</taxon>
        <taxon>Pseudomonadati</taxon>
        <taxon>Pseudomonadota</taxon>
        <taxon>Gammaproteobacteria</taxon>
        <taxon>Vibrionales</taxon>
        <taxon>Vibrionaceae</taxon>
        <taxon>Vibrio</taxon>
    </lineage>
</organism>
<sequence length="218" mass="24767">MGAGLDWDEWRVPYSDPKNIRYQEMADSDPVPFVLNRALVDKPGVRFNYNGGLVTIVGQLLAEQTEHDNFADFMRNSPMQSLCLEHAYIEKQAGNTSNTAGGAYLRPRDMLKLGILLDNNGEWQGKQIMAPEWVKAMTTPYIATPIYSSSYGYYWWIDHIFNQGKTYQVNYALGYGGQLIAVVDDLDLVVVRTASNYDLLLPHSRLMREFILPAFTLN</sequence>
<accession>F9RYT6</accession>
<proteinExistence type="predicted"/>
<evidence type="ECO:0000259" key="1">
    <source>
        <dbReference type="Pfam" id="PF00144"/>
    </source>
</evidence>
<dbReference type="PANTHER" id="PTHR43283">
    <property type="entry name" value="BETA-LACTAMASE-RELATED"/>
    <property type="match status" value="1"/>
</dbReference>
<dbReference type="Gene3D" id="3.40.710.10">
    <property type="entry name" value="DD-peptidase/beta-lactamase superfamily"/>
    <property type="match status" value="1"/>
</dbReference>
<name>F9RYT6_9VIBR</name>
<dbReference type="EMBL" id="AFWF01000040">
    <property type="protein sequence ID" value="EGU46296.1"/>
    <property type="molecule type" value="Genomic_DNA"/>
</dbReference>